<evidence type="ECO:0000259" key="5">
    <source>
        <dbReference type="Pfam" id="PF03178"/>
    </source>
</evidence>
<dbReference type="InterPro" id="IPR050358">
    <property type="entry name" value="RSE1/DDB1/CFT1"/>
</dbReference>
<dbReference type="OrthoDB" id="20774at2759"/>
<comment type="similarity">
    <text evidence="2">Belongs to the DDB1 family.</text>
</comment>
<feature type="domain" description="RSE1/DDB1/CPSF1 C-terminal" evidence="5">
    <location>
        <begin position="910"/>
        <end position="1252"/>
    </location>
</feature>
<dbReference type="Gene3D" id="2.130.10.10">
    <property type="entry name" value="YVTN repeat-like/Quinoprotein amine dehydrogenase"/>
    <property type="match status" value="2"/>
</dbReference>
<dbReference type="Pfam" id="PF10433">
    <property type="entry name" value="Beta-prop_RSE1_1st"/>
    <property type="match status" value="1"/>
</dbReference>
<proteinExistence type="inferred from homology"/>
<evidence type="ECO:0000313" key="7">
    <source>
        <dbReference type="EMBL" id="OAD80171.1"/>
    </source>
</evidence>
<evidence type="ECO:0000256" key="4">
    <source>
        <dbReference type="ARBA" id="ARBA00023242"/>
    </source>
</evidence>
<dbReference type="InterPro" id="IPR015943">
    <property type="entry name" value="WD40/YVTN_repeat-like_dom_sf"/>
</dbReference>
<sequence>MTEMYSYYRSTCHSTAIQKILRGSLSAQNATEIIFIKGSSIQVLTVTPSATANDINLLTSEFEQPVFGTVGDARLMRCQFSDVSTENQDEILLDDSDSISDEPFVLKTRPGHPTIRGQDVVAAVSEYGKLVFWTLTTAEDSNSLSQTGRFETLAELTLDTPGLEYTKVGKSLAIDPFSRVIAVSSYQDRLDVLIMSEAMSRTCFDPVAGMGTVIEEGIIWHMEFLYTHTDSPDRILLALVVYNDVERICRMVIYAINTSNPHSVGIERIGRLPLDRNTPLPVLLIPLECLPETFMLVTEQHVCVLTADDIACGNVMYPSSPLPRKSNETFYPLFTAYSLPTDPTEKYIYLGTEDGRIYHLDISSLEDMKWTLVAQVNPIGQSMCVISAMTMTQKDGSELPVDVIVYSGEGVDSQAIAVNHLKLDQIVSSDFIYQDNSVVIQTFTNRAPLMDYHVMHDEIAKQDKLITCAGQGKNGAVNVISQGYQATSITDPSPGWERFTNMWSGIVNIDGIETHCLTVSFMSCTKVLAAQNGDLVEITNQVCAKDDIKTVFSDTFIINQAPMMIQIYDEAILISRCGNNIDYDQCLIWTPKELGLLNNYAIRFATLWKNEREEITVTLCLDYGEKYFLQSLLILQQDERIFIQPCGNIEIQMEPCCLELITIGDPTNLRRVLVVGTFETLLNFYIVKDSAINLLHSENLALSPAEKFAVPGSISLIGSFDNTSNTQHLLVGLRQGTLLCYTLNPYDMILINSPPIVRKLGLSAVYLVPTRSCDHVFARSNALWKIEINPGSLFSFVIEKVLLPAFEFISSIVIFDAGLALGWSSQAEMIAVVADQQFHIFKLAESSRPNVQRISLGETPRKVLYDDAKKYAMVITTARNRKPGLQLVDTSSGKLLGKTHMLLSDKSYDRDTIVLSTAEYLTHSLTAEWKVPHRGRAYKYLCVGMGHLRDSPAFSRAQSSEDKPRSSTTGSLHLYRIKETFRSDTSALGNQPMYTLHPVWNQDGLSEGVYAICPHSEGLLFSTGNVLHLYHLDPVKGRLVEITRKTSRSFITSINVIGDRICVTSHTESISFYIFNRQTNQLEFSKSDPISRSIHHLLMVNSRIAIGMNYSGGMVALFDDPDDKSFEQRLVKLFSFHYPDIIIRPSFGTLKATSLFYHSQERLAGHILAWTEGFDPNEPCHTEPIFGCTIAGGIVTIYRISPSLYALLFALQNQLLRYGPTSPLLGSWRDFCKWYSRLSGGEYHAIHGDLISLYMRLSSREQRILVESNSTGDILCSVQPFLNSSDLVALSSQFDQSQSDIVAGVLRKLVQELECYC</sequence>
<comment type="subcellular location">
    <subcellularLocation>
        <location evidence="1">Nucleus</location>
    </subcellularLocation>
</comment>
<dbReference type="VEuPathDB" id="FungiDB:PHYBLDRAFT_75826"/>
<dbReference type="PANTHER" id="PTHR10644">
    <property type="entry name" value="DNA REPAIR/RNA PROCESSING CPSF FAMILY"/>
    <property type="match status" value="1"/>
</dbReference>
<dbReference type="STRING" id="763407.A0A167QS36"/>
<evidence type="ECO:0000256" key="2">
    <source>
        <dbReference type="ARBA" id="ARBA00007453"/>
    </source>
</evidence>
<name>A0A167QS36_PHYB8</name>
<dbReference type="InterPro" id="IPR004871">
    <property type="entry name" value="RSE1/DDB1/CPSF1_C"/>
</dbReference>
<protein>
    <recommendedName>
        <fullName evidence="3">DNA damage-binding protein 1</fullName>
    </recommendedName>
</protein>
<gene>
    <name evidence="7" type="ORF">PHYBLDRAFT_75826</name>
</gene>
<dbReference type="GO" id="GO:0005634">
    <property type="term" value="C:nucleus"/>
    <property type="evidence" value="ECO:0007669"/>
    <property type="project" value="UniProtKB-SubCell"/>
</dbReference>
<dbReference type="InterPro" id="IPR018846">
    <property type="entry name" value="Beta-prop_RSE1/DDB1/CPSF1_1st"/>
</dbReference>
<dbReference type="SUPFAM" id="SSF50998">
    <property type="entry name" value="Quinoprotein alcohol dehydrogenase-like"/>
    <property type="match status" value="1"/>
</dbReference>
<dbReference type="Pfam" id="PF03178">
    <property type="entry name" value="CPSF_A"/>
    <property type="match status" value="1"/>
</dbReference>
<evidence type="ECO:0000256" key="3">
    <source>
        <dbReference type="ARBA" id="ARBA00014577"/>
    </source>
</evidence>
<keyword evidence="4" id="KW-0539">Nucleus</keyword>
<organism evidence="7 8">
    <name type="scientific">Phycomyces blakesleeanus (strain ATCC 8743b / DSM 1359 / FGSC 10004 / NBRC 33097 / NRRL 1555)</name>
    <dbReference type="NCBI Taxonomy" id="763407"/>
    <lineage>
        <taxon>Eukaryota</taxon>
        <taxon>Fungi</taxon>
        <taxon>Fungi incertae sedis</taxon>
        <taxon>Mucoromycota</taxon>
        <taxon>Mucoromycotina</taxon>
        <taxon>Mucoromycetes</taxon>
        <taxon>Mucorales</taxon>
        <taxon>Phycomycetaceae</taxon>
        <taxon>Phycomyces</taxon>
    </lineage>
</organism>
<dbReference type="RefSeq" id="XP_018298211.1">
    <property type="nucleotide sequence ID" value="XM_018443097.1"/>
</dbReference>
<evidence type="ECO:0000259" key="6">
    <source>
        <dbReference type="Pfam" id="PF10433"/>
    </source>
</evidence>
<reference evidence="8" key="1">
    <citation type="submission" date="2015-06" db="EMBL/GenBank/DDBJ databases">
        <title>Expansion of signal transduction pathways in fungi by whole-genome duplication.</title>
        <authorList>
            <consortium name="DOE Joint Genome Institute"/>
            <person name="Corrochano L.M."/>
            <person name="Kuo A."/>
            <person name="Marcet-Houben M."/>
            <person name="Polaino S."/>
            <person name="Salamov A."/>
            <person name="Villalobos J.M."/>
            <person name="Alvarez M.I."/>
            <person name="Avalos J."/>
            <person name="Benito E.P."/>
            <person name="Benoit I."/>
            <person name="Burger G."/>
            <person name="Camino L.P."/>
            <person name="Canovas D."/>
            <person name="Cerda-Olmedo E."/>
            <person name="Cheng J.-F."/>
            <person name="Dominguez A."/>
            <person name="Elias M."/>
            <person name="Eslava A.P."/>
            <person name="Glaser F."/>
            <person name="Grimwood J."/>
            <person name="Gutierrez G."/>
            <person name="Heitman J."/>
            <person name="Henrissat B."/>
            <person name="Iturriaga E.A."/>
            <person name="Lang B.F."/>
            <person name="Lavin J.L."/>
            <person name="Lee S."/>
            <person name="Li W."/>
            <person name="Lindquist E."/>
            <person name="Lopez-Garcia S."/>
            <person name="Luque E.M."/>
            <person name="Marcos A.T."/>
            <person name="Martin J."/>
            <person name="McCluskey K."/>
            <person name="Medina H.R."/>
            <person name="Miralles-Duran A."/>
            <person name="Miyazaki A."/>
            <person name="Munoz-Torres E."/>
            <person name="Oguiza J.A."/>
            <person name="Ohm R."/>
            <person name="Olmedo M."/>
            <person name="Orejas M."/>
            <person name="Ortiz-Castellanos L."/>
            <person name="Pisabarro A.G."/>
            <person name="Rodriguez-Romero J."/>
            <person name="Ruiz-Herrera J."/>
            <person name="Ruiz-Vazquez R."/>
            <person name="Sanz C."/>
            <person name="Schackwitz W."/>
            <person name="Schmutz J."/>
            <person name="Shahriari M."/>
            <person name="Shelest E."/>
            <person name="Silva-Franco F."/>
            <person name="Soanes D."/>
            <person name="Syed K."/>
            <person name="Tagua V.G."/>
            <person name="Talbot N.J."/>
            <person name="Thon M."/>
            <person name="De vries R.P."/>
            <person name="Wiebenga A."/>
            <person name="Yadav J.S."/>
            <person name="Braun E.L."/>
            <person name="Baker S."/>
            <person name="Garre V."/>
            <person name="Horwitz B."/>
            <person name="Torres-Martinez S."/>
            <person name="Idnurm A."/>
            <person name="Herrera-Estrella A."/>
            <person name="Gabaldon T."/>
            <person name="Grigoriev I.V."/>
        </authorList>
    </citation>
    <scope>NUCLEOTIDE SEQUENCE [LARGE SCALE GENOMIC DNA]</scope>
    <source>
        <strain evidence="8">NRRL 1555(-)</strain>
    </source>
</reference>
<dbReference type="EMBL" id="KV440972">
    <property type="protein sequence ID" value="OAD80171.1"/>
    <property type="molecule type" value="Genomic_DNA"/>
</dbReference>
<dbReference type="GeneID" id="29004003"/>
<dbReference type="FunCoup" id="A0A167QS36">
    <property type="interactions" value="192"/>
</dbReference>
<evidence type="ECO:0000313" key="8">
    <source>
        <dbReference type="Proteomes" id="UP000077315"/>
    </source>
</evidence>
<dbReference type="InParanoid" id="A0A167QS36"/>
<keyword evidence="8" id="KW-1185">Reference proteome</keyword>
<accession>A0A167QS36</accession>
<feature type="domain" description="RSE1/DDB1/CPSF1 first beta-propeller" evidence="6">
    <location>
        <begin position="16"/>
        <end position="443"/>
    </location>
</feature>
<evidence type="ECO:0000256" key="1">
    <source>
        <dbReference type="ARBA" id="ARBA00004123"/>
    </source>
</evidence>
<dbReference type="GO" id="GO:0003676">
    <property type="term" value="F:nucleic acid binding"/>
    <property type="evidence" value="ECO:0007669"/>
    <property type="project" value="InterPro"/>
</dbReference>
<dbReference type="Proteomes" id="UP000077315">
    <property type="component" value="Unassembled WGS sequence"/>
</dbReference>
<dbReference type="InterPro" id="IPR011047">
    <property type="entry name" value="Quinoprotein_ADH-like_sf"/>
</dbReference>